<dbReference type="CDD" id="cd10231">
    <property type="entry name" value="ASKHA_NBD_HSP70_YegD-like"/>
    <property type="match status" value="1"/>
</dbReference>
<dbReference type="Pfam" id="PF00012">
    <property type="entry name" value="HSP70"/>
    <property type="match status" value="1"/>
</dbReference>
<dbReference type="InterPro" id="IPR018181">
    <property type="entry name" value="Heat_shock_70_CS"/>
</dbReference>
<reference evidence="4 5" key="1">
    <citation type="submission" date="2023-08" db="EMBL/GenBank/DDBJ databases">
        <title>Functional and genomic diversity of the sorghum phyllosphere microbiome.</title>
        <authorList>
            <person name="Shade A."/>
        </authorList>
    </citation>
    <scope>NUCLEOTIDE SEQUENCE [LARGE SCALE GENOMIC DNA]</scope>
    <source>
        <strain evidence="4 5">SORGH_AS_0335</strain>
    </source>
</reference>
<dbReference type="SUPFAM" id="SSF53067">
    <property type="entry name" value="Actin-like ATPase domain"/>
    <property type="match status" value="2"/>
</dbReference>
<dbReference type="PANTHER" id="PTHR19375">
    <property type="entry name" value="HEAT SHOCK PROTEIN 70KDA"/>
    <property type="match status" value="1"/>
</dbReference>
<dbReference type="PROSITE" id="PS00329">
    <property type="entry name" value="HSP70_2"/>
    <property type="match status" value="1"/>
</dbReference>
<proteinExistence type="inferred from homology"/>
<dbReference type="Proteomes" id="UP001267710">
    <property type="component" value="Unassembled WGS sequence"/>
</dbReference>
<evidence type="ECO:0000256" key="2">
    <source>
        <dbReference type="ARBA" id="ARBA00022741"/>
    </source>
</evidence>
<dbReference type="Gene3D" id="3.90.640.10">
    <property type="entry name" value="Actin, Chain A, domain 4"/>
    <property type="match status" value="1"/>
</dbReference>
<comment type="caution">
    <text evidence="4">The sequence shown here is derived from an EMBL/GenBank/DDBJ whole genome shotgun (WGS) entry which is preliminary data.</text>
</comment>
<organism evidence="4 5">
    <name type="scientific">Paracidovorax wautersii</name>
    <dbReference type="NCBI Taxonomy" id="1177982"/>
    <lineage>
        <taxon>Bacteria</taxon>
        <taxon>Pseudomonadati</taxon>
        <taxon>Pseudomonadota</taxon>
        <taxon>Betaproteobacteria</taxon>
        <taxon>Burkholderiales</taxon>
        <taxon>Comamonadaceae</taxon>
        <taxon>Paracidovorax</taxon>
    </lineage>
</organism>
<dbReference type="EMBL" id="JAVIZX010000001">
    <property type="protein sequence ID" value="MDR6213090.1"/>
    <property type="molecule type" value="Genomic_DNA"/>
</dbReference>
<dbReference type="Gene3D" id="3.30.420.40">
    <property type="match status" value="3"/>
</dbReference>
<sequence>MAARETGWGEASRFTALAYLVRLPFVVALPPFEFLDMLNGYTLGIDFGTSNSAVALRRHGEAAVRLLPLEPGGDVMPTALFFNHETAQTHFGRDALRHYLEGFDGRLMRSLKSLLGSALLEDKTSVHGRLVSYRDIVAMFLQHLADRVVAEFGALPERLVLGRPVHFVDDNPLRDGAAQEALRDAAARAGFAQIEFQLEPIAAALDYEQRLSAEQLVLVVDIGGGTSDFTVVRLGPQRAQRADRSADVLATTGVHIGGTDFDRKLHLEQVMPLLGFRHQGPHGREVPSRVFFDLATWHLIPWQYSAKALRDAQQLRSDYAQSQLHDRLMTVLNERWGHRLVHAVEQAKIQASQTRAAATLELDWLAAGLGAEIGPQHLTGHLHSALAQIADCALECVHLAGVVPADIGAIYLTGGSSALQALRDALHEVFPSTPQVEGDLFGGVASGLAWTQRG</sequence>
<evidence type="ECO:0000313" key="4">
    <source>
        <dbReference type="EMBL" id="MDR6213090.1"/>
    </source>
</evidence>
<comment type="similarity">
    <text evidence="1">Belongs to the heat shock protein 70 family.</text>
</comment>
<evidence type="ECO:0000256" key="3">
    <source>
        <dbReference type="ARBA" id="ARBA00022840"/>
    </source>
</evidence>
<evidence type="ECO:0000313" key="5">
    <source>
        <dbReference type="Proteomes" id="UP001267710"/>
    </source>
</evidence>
<dbReference type="InterPro" id="IPR013126">
    <property type="entry name" value="Hsp_70_fam"/>
</dbReference>
<gene>
    <name evidence="4" type="ORF">QE399_000779</name>
</gene>
<name>A0ABU1I788_9BURK</name>
<keyword evidence="5" id="KW-1185">Reference proteome</keyword>
<dbReference type="InterPro" id="IPR043129">
    <property type="entry name" value="ATPase_NBD"/>
</dbReference>
<keyword evidence="2" id="KW-0547">Nucleotide-binding</keyword>
<evidence type="ECO:0000256" key="1">
    <source>
        <dbReference type="ARBA" id="ARBA00007381"/>
    </source>
</evidence>
<protein>
    <submittedName>
        <fullName evidence="4">Chaperone protein</fullName>
    </submittedName>
</protein>
<accession>A0ABU1I788</accession>
<keyword evidence="3" id="KW-0067">ATP-binding</keyword>
<dbReference type="InterPro" id="IPR042054">
    <property type="entry name" value="YegD-like"/>
</dbReference>